<organism evidence="1 2">
    <name type="scientific">Evansella vedderi</name>
    <dbReference type="NCBI Taxonomy" id="38282"/>
    <lineage>
        <taxon>Bacteria</taxon>
        <taxon>Bacillati</taxon>
        <taxon>Bacillota</taxon>
        <taxon>Bacilli</taxon>
        <taxon>Bacillales</taxon>
        <taxon>Bacillaceae</taxon>
        <taxon>Evansella</taxon>
    </lineage>
</organism>
<keyword evidence="2" id="KW-1185">Reference proteome</keyword>
<name>A0ABU0A0E3_9BACI</name>
<dbReference type="SUPFAM" id="SSF56784">
    <property type="entry name" value="HAD-like"/>
    <property type="match status" value="1"/>
</dbReference>
<sequence length="251" mass="28025">MEQDIKLIALDMDGTLLKDNHEVSPANRKAIKVAKEQGIHIVLSTGRSILSCKEYADSLELDSYLVTVNGSEIWDTQGNLIDQNPIDAELIEMLWDLKMKHNTQYWAISSEKVWRDDFPTDIQSQNWLKFGFHFEDAKIQKEVTELLTKHEALEVSNSSPTNLEINAAGINKGFALEKVCNWLDITMDNVMAVGDSLNDIVMIKEAGVGVAMGNAQQKVKDAANWVTSSNNDDGVARAIEKFILDKSKAVE</sequence>
<dbReference type="Proteomes" id="UP001230005">
    <property type="component" value="Unassembled WGS sequence"/>
</dbReference>
<gene>
    <name evidence="1" type="ORF">J2S74_004395</name>
</gene>
<proteinExistence type="predicted"/>
<dbReference type="Pfam" id="PF08282">
    <property type="entry name" value="Hydrolase_3"/>
    <property type="match status" value="2"/>
</dbReference>
<dbReference type="Gene3D" id="3.30.1240.10">
    <property type="match status" value="1"/>
</dbReference>
<dbReference type="Gene3D" id="3.40.50.1000">
    <property type="entry name" value="HAD superfamily/HAD-like"/>
    <property type="match status" value="1"/>
</dbReference>
<dbReference type="SFLD" id="SFLDG01144">
    <property type="entry name" value="C2.B.4:_PGP_Like"/>
    <property type="match status" value="1"/>
</dbReference>
<dbReference type="InterPro" id="IPR023214">
    <property type="entry name" value="HAD_sf"/>
</dbReference>
<dbReference type="SFLD" id="SFLDG01140">
    <property type="entry name" value="C2.B:_Phosphomannomutase_and_P"/>
    <property type="match status" value="1"/>
</dbReference>
<dbReference type="SFLD" id="SFLDS00003">
    <property type="entry name" value="Haloacid_Dehalogenase"/>
    <property type="match status" value="1"/>
</dbReference>
<protein>
    <submittedName>
        <fullName evidence="1">HAD superfamily hydrolase (TIGR01484 family)</fullName>
    </submittedName>
</protein>
<evidence type="ECO:0000313" key="1">
    <source>
        <dbReference type="EMBL" id="MDQ0256950.1"/>
    </source>
</evidence>
<dbReference type="InterPro" id="IPR006379">
    <property type="entry name" value="HAD-SF_hydro_IIB"/>
</dbReference>
<reference evidence="1 2" key="1">
    <citation type="submission" date="2023-07" db="EMBL/GenBank/DDBJ databases">
        <title>Genomic Encyclopedia of Type Strains, Phase IV (KMG-IV): sequencing the most valuable type-strain genomes for metagenomic binning, comparative biology and taxonomic classification.</title>
        <authorList>
            <person name="Goeker M."/>
        </authorList>
    </citation>
    <scope>NUCLEOTIDE SEQUENCE [LARGE SCALE GENOMIC DNA]</scope>
    <source>
        <strain evidence="1 2">DSM 9768</strain>
    </source>
</reference>
<keyword evidence="1" id="KW-0378">Hydrolase</keyword>
<accession>A0ABU0A0E3</accession>
<dbReference type="PANTHER" id="PTHR10000:SF55">
    <property type="entry name" value="5-AMINO-6-(5-PHOSPHO-D-RIBITYLAMINO)URACIL PHOSPHATASE YCSE"/>
    <property type="match status" value="1"/>
</dbReference>
<dbReference type="NCBIfam" id="TIGR01484">
    <property type="entry name" value="HAD-SF-IIB"/>
    <property type="match status" value="1"/>
</dbReference>
<dbReference type="EMBL" id="JAUSUG010000021">
    <property type="protein sequence ID" value="MDQ0256950.1"/>
    <property type="molecule type" value="Genomic_DNA"/>
</dbReference>
<dbReference type="CDD" id="cd07516">
    <property type="entry name" value="HAD_Pase"/>
    <property type="match status" value="1"/>
</dbReference>
<dbReference type="RefSeq" id="WP_307329885.1">
    <property type="nucleotide sequence ID" value="NZ_JAUSUG010000021.1"/>
</dbReference>
<dbReference type="GO" id="GO:0016787">
    <property type="term" value="F:hydrolase activity"/>
    <property type="evidence" value="ECO:0007669"/>
    <property type="project" value="UniProtKB-KW"/>
</dbReference>
<dbReference type="InterPro" id="IPR036412">
    <property type="entry name" value="HAD-like_sf"/>
</dbReference>
<dbReference type="PROSITE" id="PS01229">
    <property type="entry name" value="COF_2"/>
    <property type="match status" value="1"/>
</dbReference>
<comment type="caution">
    <text evidence="1">The sequence shown here is derived from an EMBL/GenBank/DDBJ whole genome shotgun (WGS) entry which is preliminary data.</text>
</comment>
<evidence type="ECO:0000313" key="2">
    <source>
        <dbReference type="Proteomes" id="UP001230005"/>
    </source>
</evidence>
<dbReference type="PANTHER" id="PTHR10000">
    <property type="entry name" value="PHOSPHOSERINE PHOSPHATASE"/>
    <property type="match status" value="1"/>
</dbReference>